<keyword evidence="1" id="KW-0175">Coiled coil</keyword>
<evidence type="ECO:0000313" key="2">
    <source>
        <dbReference type="EMBL" id="OWM70772.1"/>
    </source>
</evidence>
<sequence length="165" mass="18766">MMQDSSSSYSSGEDHMPIRQLLLRNRRRHSTIYCPTSSCSDNFDGHCELDTGEFSRTSGEYWDDADDACSSNAYTFVHLKREAAAMEAHSKYRGNEEAQKGRKIPTEVMDTAGYNAGESGKHSTTAAERQIKDLRDRMSKAEDELQVLFRRRGKTYMRFEALSKA</sequence>
<reference evidence="2" key="2">
    <citation type="submission" date="2017-06" db="EMBL/GenBank/DDBJ databases">
        <title>The pomegranate genome and the genomics of punicalagin biosynthesis.</title>
        <authorList>
            <person name="Xu C."/>
        </authorList>
    </citation>
    <scope>NUCLEOTIDE SEQUENCE [LARGE SCALE GENOMIC DNA]</scope>
    <source>
        <tissue evidence="2">Fresh leaf</tissue>
    </source>
</reference>
<evidence type="ECO:0000313" key="5">
    <source>
        <dbReference type="Proteomes" id="UP000233551"/>
    </source>
</evidence>
<evidence type="ECO:0000313" key="3">
    <source>
        <dbReference type="EMBL" id="PKI41710.1"/>
    </source>
</evidence>
<dbReference type="EMBL" id="MTKT01004609">
    <property type="protein sequence ID" value="OWM70772.1"/>
    <property type="molecule type" value="Genomic_DNA"/>
</dbReference>
<proteinExistence type="predicted"/>
<evidence type="ECO:0000313" key="4">
    <source>
        <dbReference type="Proteomes" id="UP000197138"/>
    </source>
</evidence>
<evidence type="ECO:0000256" key="1">
    <source>
        <dbReference type="SAM" id="Coils"/>
    </source>
</evidence>
<comment type="caution">
    <text evidence="2">The sequence shown here is derived from an EMBL/GenBank/DDBJ whole genome shotgun (WGS) entry which is preliminary data.</text>
</comment>
<dbReference type="Proteomes" id="UP000233551">
    <property type="component" value="Unassembled WGS sequence"/>
</dbReference>
<feature type="coiled-coil region" evidence="1">
    <location>
        <begin position="124"/>
        <end position="151"/>
    </location>
</feature>
<reference evidence="3 5" key="3">
    <citation type="submission" date="2017-11" db="EMBL/GenBank/DDBJ databases">
        <title>De-novo sequencing of pomegranate (Punica granatum L.) genome.</title>
        <authorList>
            <person name="Akparov Z."/>
            <person name="Amiraslanov A."/>
            <person name="Hajiyeva S."/>
            <person name="Abbasov M."/>
            <person name="Kaur K."/>
            <person name="Hamwieh A."/>
            <person name="Solovyev V."/>
            <person name="Salamov A."/>
            <person name="Braich B."/>
            <person name="Kosarev P."/>
            <person name="Mahmoud A."/>
            <person name="Hajiyev E."/>
            <person name="Babayeva S."/>
            <person name="Izzatullayeva V."/>
            <person name="Mammadov A."/>
            <person name="Mammadov A."/>
            <person name="Sharifova S."/>
            <person name="Ojaghi J."/>
            <person name="Eynullazada K."/>
            <person name="Bayramov B."/>
            <person name="Abdulazimova A."/>
            <person name="Shahmuradov I."/>
        </authorList>
    </citation>
    <scope>NUCLEOTIDE SEQUENCE [LARGE SCALE GENOMIC DNA]</scope>
    <source>
        <strain evidence="3">AG2017</strain>
        <strain evidence="5">cv. AG2017</strain>
        <tissue evidence="3">Leaf</tissue>
    </source>
</reference>
<dbReference type="EMBL" id="PGOL01003324">
    <property type="protein sequence ID" value="PKI41710.1"/>
    <property type="molecule type" value="Genomic_DNA"/>
</dbReference>
<keyword evidence="5" id="KW-1185">Reference proteome</keyword>
<dbReference type="Proteomes" id="UP000197138">
    <property type="component" value="Unassembled WGS sequence"/>
</dbReference>
<organism evidence="2 4">
    <name type="scientific">Punica granatum</name>
    <name type="common">Pomegranate</name>
    <dbReference type="NCBI Taxonomy" id="22663"/>
    <lineage>
        <taxon>Eukaryota</taxon>
        <taxon>Viridiplantae</taxon>
        <taxon>Streptophyta</taxon>
        <taxon>Embryophyta</taxon>
        <taxon>Tracheophyta</taxon>
        <taxon>Spermatophyta</taxon>
        <taxon>Magnoliopsida</taxon>
        <taxon>eudicotyledons</taxon>
        <taxon>Gunneridae</taxon>
        <taxon>Pentapetalae</taxon>
        <taxon>rosids</taxon>
        <taxon>malvids</taxon>
        <taxon>Myrtales</taxon>
        <taxon>Lythraceae</taxon>
        <taxon>Punica</taxon>
    </lineage>
</organism>
<accession>A0A218WFD2</accession>
<dbReference type="AlphaFoldDB" id="A0A218WFD2"/>
<protein>
    <submittedName>
        <fullName evidence="2">Uncharacterized protein</fullName>
    </submittedName>
</protein>
<reference evidence="4" key="1">
    <citation type="journal article" date="2017" name="Plant J.">
        <title>The pomegranate (Punica granatum L.) genome and the genomics of punicalagin biosynthesis.</title>
        <authorList>
            <person name="Qin G."/>
            <person name="Xu C."/>
            <person name="Ming R."/>
            <person name="Tang H."/>
            <person name="Guyot R."/>
            <person name="Kramer E.M."/>
            <person name="Hu Y."/>
            <person name="Yi X."/>
            <person name="Qi Y."/>
            <person name="Xu X."/>
            <person name="Gao Z."/>
            <person name="Pan H."/>
            <person name="Jian J."/>
            <person name="Tian Y."/>
            <person name="Yue Z."/>
            <person name="Xu Y."/>
        </authorList>
    </citation>
    <scope>NUCLEOTIDE SEQUENCE [LARGE SCALE GENOMIC DNA]</scope>
    <source>
        <strain evidence="4">cv. Dabenzi</strain>
    </source>
</reference>
<gene>
    <name evidence="2" type="ORF">CDL15_Pgr014445</name>
    <name evidence="3" type="ORF">CRG98_037912</name>
</gene>
<name>A0A218WFD2_PUNGR</name>